<protein>
    <submittedName>
        <fullName evidence="3">DUF1194 domain-containing protein</fullName>
    </submittedName>
</protein>
<evidence type="ECO:0000256" key="1">
    <source>
        <dbReference type="SAM" id="SignalP"/>
    </source>
</evidence>
<gene>
    <name evidence="3" type="ORF">GSH16_12980</name>
</gene>
<reference evidence="3 4" key="1">
    <citation type="submission" date="2019-12" db="EMBL/GenBank/DDBJ databases">
        <title>Strain KN286 was isolated from seawater, which was collected from Caroline Seamount in the tropical western Pacific.</title>
        <authorList>
            <person name="Wang Q."/>
        </authorList>
    </citation>
    <scope>NUCLEOTIDE SEQUENCE [LARGE SCALE GENOMIC DNA]</scope>
    <source>
        <strain evidence="3 4">KN286</strain>
    </source>
</reference>
<keyword evidence="1" id="KW-0732">Signal</keyword>
<name>A0A6B0TUA3_9RHOB</name>
<dbReference type="Proteomes" id="UP000436016">
    <property type="component" value="Unassembled WGS sequence"/>
</dbReference>
<dbReference type="SUPFAM" id="SSF53300">
    <property type="entry name" value="vWA-like"/>
    <property type="match status" value="1"/>
</dbReference>
<dbReference type="Pfam" id="PF06707">
    <property type="entry name" value="DUF1194"/>
    <property type="match status" value="1"/>
</dbReference>
<evidence type="ECO:0000313" key="3">
    <source>
        <dbReference type="EMBL" id="MXU66359.1"/>
    </source>
</evidence>
<sequence length="214" mass="22733">MATTIALAAAALPASACDVALALTVDVSGSISPEEYRLQMDGLADALEQSTIADALVATQAALSLVQWTGASRQELSIDWRRMKSLRDVAEMARIVRATPRAWEHFSTAIGNALLFTAVTFEAVPDCTRRVIDVSGDGSSNEGTPPAAVRAQMAAMGITVNGLAIADIEANLTPYYHNHVITGDGAFVITARDYADYPRAIERKLLAEIGRPTS</sequence>
<dbReference type="InterPro" id="IPR010607">
    <property type="entry name" value="DUF1194"/>
</dbReference>
<evidence type="ECO:0000313" key="4">
    <source>
        <dbReference type="Proteomes" id="UP000436016"/>
    </source>
</evidence>
<accession>A0A6B0TUA3</accession>
<dbReference type="InterPro" id="IPR036465">
    <property type="entry name" value="vWFA_dom_sf"/>
</dbReference>
<feature type="signal peptide" evidence="1">
    <location>
        <begin position="1"/>
        <end position="16"/>
    </location>
</feature>
<dbReference type="EMBL" id="WUWG01000005">
    <property type="protein sequence ID" value="MXU66359.1"/>
    <property type="molecule type" value="Genomic_DNA"/>
</dbReference>
<organism evidence="3 4">
    <name type="scientific">Oceanomicrobium pacificus</name>
    <dbReference type="NCBI Taxonomy" id="2692916"/>
    <lineage>
        <taxon>Bacteria</taxon>
        <taxon>Pseudomonadati</taxon>
        <taxon>Pseudomonadota</taxon>
        <taxon>Alphaproteobacteria</taxon>
        <taxon>Rhodobacterales</taxon>
        <taxon>Paracoccaceae</taxon>
        <taxon>Oceanomicrobium</taxon>
    </lineage>
</organism>
<dbReference type="InterPro" id="IPR002035">
    <property type="entry name" value="VWF_A"/>
</dbReference>
<feature type="domain" description="VWFA" evidence="2">
    <location>
        <begin position="20"/>
        <end position="209"/>
    </location>
</feature>
<dbReference type="AlphaFoldDB" id="A0A6B0TUA3"/>
<feature type="chain" id="PRO_5025570366" evidence="1">
    <location>
        <begin position="17"/>
        <end position="214"/>
    </location>
</feature>
<comment type="caution">
    <text evidence="3">The sequence shown here is derived from an EMBL/GenBank/DDBJ whole genome shotgun (WGS) entry which is preliminary data.</text>
</comment>
<evidence type="ECO:0000259" key="2">
    <source>
        <dbReference type="PROSITE" id="PS50234"/>
    </source>
</evidence>
<dbReference type="PROSITE" id="PS50234">
    <property type="entry name" value="VWFA"/>
    <property type="match status" value="1"/>
</dbReference>
<dbReference type="Gene3D" id="3.40.50.410">
    <property type="entry name" value="von Willebrand factor, type A domain"/>
    <property type="match status" value="1"/>
</dbReference>
<proteinExistence type="predicted"/>
<keyword evidence="4" id="KW-1185">Reference proteome</keyword>